<evidence type="ECO:0000256" key="1">
    <source>
        <dbReference type="ARBA" id="ARBA00001962"/>
    </source>
</evidence>
<gene>
    <name evidence="13" type="ORF">SCF082_LOCUS38971</name>
</gene>
<comment type="caution">
    <text evidence="13">The sequence shown here is derived from an EMBL/GenBank/DDBJ whole genome shotgun (WGS) entry which is preliminary data.</text>
</comment>
<keyword evidence="11" id="KW-0408">Iron</keyword>
<keyword evidence="10" id="KW-0560">Oxidoreductase</keyword>
<dbReference type="Proteomes" id="UP001642464">
    <property type="component" value="Unassembled WGS sequence"/>
</dbReference>
<evidence type="ECO:0000256" key="6">
    <source>
        <dbReference type="ARBA" id="ARBA00022692"/>
    </source>
</evidence>
<evidence type="ECO:0000256" key="12">
    <source>
        <dbReference type="ARBA" id="ARBA00023136"/>
    </source>
</evidence>
<dbReference type="InterPro" id="IPR002680">
    <property type="entry name" value="AOX"/>
</dbReference>
<dbReference type="Gene3D" id="1.20.1260.140">
    <property type="entry name" value="Alternative oxidase"/>
    <property type="match status" value="1"/>
</dbReference>
<keyword evidence="9" id="KW-1133">Transmembrane helix</keyword>
<evidence type="ECO:0000313" key="13">
    <source>
        <dbReference type="EMBL" id="CAK9081952.1"/>
    </source>
</evidence>
<dbReference type="Pfam" id="PF01786">
    <property type="entry name" value="AOX"/>
    <property type="match status" value="1"/>
</dbReference>
<evidence type="ECO:0000256" key="4">
    <source>
        <dbReference type="ARBA" id="ARBA00022448"/>
    </source>
</evidence>
<comment type="cofactor">
    <cofactor evidence="1">
        <name>Fe cation</name>
        <dbReference type="ChEBI" id="CHEBI:24875"/>
    </cofactor>
</comment>
<sequence>MHLLVCMKMFKAGFVTRCLVMAAQVFMTPFLAAVYVVNPGAVHRFVGYLEETACLTYANIIHQVETPGTPLHDAWSQLRAPGLAIAYWKLSEEAMWIDALKCMFADESNHRDVNHTFATMNTDDPNPFVSKHRADADMAWHYDHDGICADEWARRGETWGRSQGRQSQDFEQAQLKSSTDVKLISAVRSVIIDASSPDISFDGMSVIRCVSPCRCSRLPQDLTSEGSKEVSVVALASSAVECGSENRLIA</sequence>
<comment type="subcellular location">
    <subcellularLocation>
        <location evidence="2">Membrane</location>
    </subcellularLocation>
</comment>
<proteinExistence type="inferred from homology"/>
<reference evidence="13 14" key="1">
    <citation type="submission" date="2024-02" db="EMBL/GenBank/DDBJ databases">
        <authorList>
            <person name="Chen Y."/>
            <person name="Shah S."/>
            <person name="Dougan E. K."/>
            <person name="Thang M."/>
            <person name="Chan C."/>
        </authorList>
    </citation>
    <scope>NUCLEOTIDE SEQUENCE [LARGE SCALE GENOMIC DNA]</scope>
</reference>
<keyword evidence="6" id="KW-0812">Transmembrane</keyword>
<evidence type="ECO:0000256" key="8">
    <source>
        <dbReference type="ARBA" id="ARBA00022982"/>
    </source>
</evidence>
<protein>
    <submittedName>
        <fullName evidence="13">Mitochondrial</fullName>
    </submittedName>
</protein>
<dbReference type="PANTHER" id="PTHR31803:SF3">
    <property type="entry name" value="ALTERNATIVE OXIDASE"/>
    <property type="match status" value="1"/>
</dbReference>
<dbReference type="PANTHER" id="PTHR31803">
    <property type="entry name" value="ALTERNATIVE OXIDASE"/>
    <property type="match status" value="1"/>
</dbReference>
<dbReference type="InterPro" id="IPR038659">
    <property type="entry name" value="AOX_sf"/>
</dbReference>
<keyword evidence="12" id="KW-0472">Membrane</keyword>
<keyword evidence="5" id="KW-0679">Respiratory chain</keyword>
<evidence type="ECO:0000256" key="7">
    <source>
        <dbReference type="ARBA" id="ARBA00022723"/>
    </source>
</evidence>
<evidence type="ECO:0000256" key="11">
    <source>
        <dbReference type="ARBA" id="ARBA00023004"/>
    </source>
</evidence>
<dbReference type="EMBL" id="CAXAMM010038906">
    <property type="protein sequence ID" value="CAK9081952.1"/>
    <property type="molecule type" value="Genomic_DNA"/>
</dbReference>
<evidence type="ECO:0000256" key="2">
    <source>
        <dbReference type="ARBA" id="ARBA00004370"/>
    </source>
</evidence>
<evidence type="ECO:0000256" key="9">
    <source>
        <dbReference type="ARBA" id="ARBA00022989"/>
    </source>
</evidence>
<keyword evidence="7" id="KW-0479">Metal-binding</keyword>
<name>A0ABP0Q1X2_9DINO</name>
<organism evidence="13 14">
    <name type="scientific">Durusdinium trenchii</name>
    <dbReference type="NCBI Taxonomy" id="1381693"/>
    <lineage>
        <taxon>Eukaryota</taxon>
        <taxon>Sar</taxon>
        <taxon>Alveolata</taxon>
        <taxon>Dinophyceae</taxon>
        <taxon>Suessiales</taxon>
        <taxon>Symbiodiniaceae</taxon>
        <taxon>Durusdinium</taxon>
    </lineage>
</organism>
<keyword evidence="14" id="KW-1185">Reference proteome</keyword>
<evidence type="ECO:0000256" key="5">
    <source>
        <dbReference type="ARBA" id="ARBA00022660"/>
    </source>
</evidence>
<evidence type="ECO:0000313" key="14">
    <source>
        <dbReference type="Proteomes" id="UP001642464"/>
    </source>
</evidence>
<evidence type="ECO:0000256" key="10">
    <source>
        <dbReference type="ARBA" id="ARBA00023002"/>
    </source>
</evidence>
<evidence type="ECO:0000256" key="3">
    <source>
        <dbReference type="ARBA" id="ARBA00008388"/>
    </source>
</evidence>
<keyword evidence="4" id="KW-0813">Transport</keyword>
<comment type="similarity">
    <text evidence="3">Belongs to the alternative oxidase family.</text>
</comment>
<accession>A0ABP0Q1X2</accession>
<keyword evidence="8" id="KW-0249">Electron transport</keyword>